<dbReference type="Gene3D" id="1.10.1220.10">
    <property type="entry name" value="Met repressor-like"/>
    <property type="match status" value="1"/>
</dbReference>
<dbReference type="InterPro" id="IPR013321">
    <property type="entry name" value="Arc_rbn_hlx_hlx"/>
</dbReference>
<organism evidence="1 2">
    <name type="scientific">Luedemannella flava</name>
    <dbReference type="NCBI Taxonomy" id="349316"/>
    <lineage>
        <taxon>Bacteria</taxon>
        <taxon>Bacillati</taxon>
        <taxon>Actinomycetota</taxon>
        <taxon>Actinomycetes</taxon>
        <taxon>Micromonosporales</taxon>
        <taxon>Micromonosporaceae</taxon>
        <taxon>Luedemannella</taxon>
    </lineage>
</organism>
<dbReference type="SUPFAM" id="SSF47598">
    <property type="entry name" value="Ribbon-helix-helix"/>
    <property type="match status" value="1"/>
</dbReference>
<dbReference type="InterPro" id="IPR010985">
    <property type="entry name" value="Ribbon_hlx_hlx"/>
</dbReference>
<name>A0ABN2MEM9_9ACTN</name>
<reference evidence="1 2" key="1">
    <citation type="journal article" date="2019" name="Int. J. Syst. Evol. Microbiol.">
        <title>The Global Catalogue of Microorganisms (GCM) 10K type strain sequencing project: providing services to taxonomists for standard genome sequencing and annotation.</title>
        <authorList>
            <consortium name="The Broad Institute Genomics Platform"/>
            <consortium name="The Broad Institute Genome Sequencing Center for Infectious Disease"/>
            <person name="Wu L."/>
            <person name="Ma J."/>
        </authorList>
    </citation>
    <scope>NUCLEOTIDE SEQUENCE [LARGE SCALE GENOMIC DNA]</scope>
    <source>
        <strain evidence="1 2">JCM 13250</strain>
    </source>
</reference>
<accession>A0ABN2MEM9</accession>
<comment type="caution">
    <text evidence="1">The sequence shown here is derived from an EMBL/GenBank/DDBJ whole genome shotgun (WGS) entry which is preliminary data.</text>
</comment>
<evidence type="ECO:0000313" key="2">
    <source>
        <dbReference type="Proteomes" id="UP001500218"/>
    </source>
</evidence>
<dbReference type="Proteomes" id="UP001500218">
    <property type="component" value="Unassembled WGS sequence"/>
</dbReference>
<dbReference type="EMBL" id="BAAALT010000206">
    <property type="protein sequence ID" value="GAA1823858.1"/>
    <property type="molecule type" value="Genomic_DNA"/>
</dbReference>
<evidence type="ECO:0000313" key="1">
    <source>
        <dbReference type="EMBL" id="GAA1823858.1"/>
    </source>
</evidence>
<protein>
    <recommendedName>
        <fullName evidence="3">Arc-like DNA binding domain-containing protein</fullName>
    </recommendedName>
</protein>
<keyword evidence="2" id="KW-1185">Reference proteome</keyword>
<evidence type="ECO:0008006" key="3">
    <source>
        <dbReference type="Google" id="ProtNLM"/>
    </source>
</evidence>
<proteinExistence type="predicted"/>
<gene>
    <name evidence="1" type="ORF">GCM10009682_50210</name>
</gene>
<sequence length="80" mass="8960">MLDWYYCGMTAETITTSLKLPADIYEAIKAEAAADHRSINAAIVVALSEHVHRRQRATRVAEIGAEIADRHSELLRRLAQ</sequence>